<evidence type="ECO:0000256" key="3">
    <source>
        <dbReference type="ARBA" id="ARBA00022723"/>
    </source>
</evidence>
<feature type="domain" description="Nudix hydrolase" evidence="7">
    <location>
        <begin position="12"/>
        <end position="210"/>
    </location>
</feature>
<keyword evidence="9" id="KW-1185">Reference proteome</keyword>
<evidence type="ECO:0000256" key="6">
    <source>
        <dbReference type="ARBA" id="ARBA00023211"/>
    </source>
</evidence>
<name>A0A923S7S6_9BURK</name>
<dbReference type="EMBL" id="JACORU010000010">
    <property type="protein sequence ID" value="MBC5767392.1"/>
    <property type="molecule type" value="Genomic_DNA"/>
</dbReference>
<dbReference type="PANTHER" id="PTHR12318:SF0">
    <property type="entry name" value="ACYL-COENZYME A DIPHOSPHATASE NUDT19"/>
    <property type="match status" value="1"/>
</dbReference>
<dbReference type="AlphaFoldDB" id="A0A923S7S6"/>
<comment type="cofactor">
    <cofactor evidence="1">
        <name>Mn(2+)</name>
        <dbReference type="ChEBI" id="CHEBI:29035"/>
    </cofactor>
</comment>
<comment type="caution">
    <text evidence="8">The sequence shown here is derived from an EMBL/GenBank/DDBJ whole genome shotgun (WGS) entry which is preliminary data.</text>
</comment>
<keyword evidence="3" id="KW-0479">Metal-binding</keyword>
<dbReference type="SUPFAM" id="SSF55811">
    <property type="entry name" value="Nudix"/>
    <property type="match status" value="1"/>
</dbReference>
<dbReference type="RefSeq" id="WP_187083878.1">
    <property type="nucleotide sequence ID" value="NZ_JACORU010000010.1"/>
</dbReference>
<organism evidence="8 9">
    <name type="scientific">Ramlibacter albus</name>
    <dbReference type="NCBI Taxonomy" id="2079448"/>
    <lineage>
        <taxon>Bacteria</taxon>
        <taxon>Pseudomonadati</taxon>
        <taxon>Pseudomonadota</taxon>
        <taxon>Betaproteobacteria</taxon>
        <taxon>Burkholderiales</taxon>
        <taxon>Comamonadaceae</taxon>
        <taxon>Ramlibacter</taxon>
    </lineage>
</organism>
<dbReference type="PROSITE" id="PS51462">
    <property type="entry name" value="NUDIX"/>
    <property type="match status" value="1"/>
</dbReference>
<accession>A0A923S7S6</accession>
<dbReference type="InterPro" id="IPR000086">
    <property type="entry name" value="NUDIX_hydrolase_dom"/>
</dbReference>
<dbReference type="Gene3D" id="3.90.79.10">
    <property type="entry name" value="Nucleoside Triphosphate Pyrophosphohydrolase"/>
    <property type="match status" value="1"/>
</dbReference>
<evidence type="ECO:0000256" key="4">
    <source>
        <dbReference type="ARBA" id="ARBA00022801"/>
    </source>
</evidence>
<keyword evidence="6" id="KW-0464">Manganese</keyword>
<dbReference type="GO" id="GO:0016818">
    <property type="term" value="F:hydrolase activity, acting on acid anhydrides, in phosphorus-containing anhydrides"/>
    <property type="evidence" value="ECO:0007669"/>
    <property type="project" value="InterPro"/>
</dbReference>
<dbReference type="InterPro" id="IPR039121">
    <property type="entry name" value="NUDT19"/>
</dbReference>
<evidence type="ECO:0000256" key="5">
    <source>
        <dbReference type="ARBA" id="ARBA00022842"/>
    </source>
</evidence>
<protein>
    <submittedName>
        <fullName evidence="8">NUDIX domain-containing protein</fullName>
    </submittedName>
</protein>
<evidence type="ECO:0000256" key="1">
    <source>
        <dbReference type="ARBA" id="ARBA00001936"/>
    </source>
</evidence>
<dbReference type="GO" id="GO:0046872">
    <property type="term" value="F:metal ion binding"/>
    <property type="evidence" value="ECO:0007669"/>
    <property type="project" value="UniProtKB-KW"/>
</dbReference>
<evidence type="ECO:0000313" key="9">
    <source>
        <dbReference type="Proteomes" id="UP000596827"/>
    </source>
</evidence>
<evidence type="ECO:0000313" key="8">
    <source>
        <dbReference type="EMBL" id="MBC5767392.1"/>
    </source>
</evidence>
<proteinExistence type="predicted"/>
<evidence type="ECO:0000256" key="2">
    <source>
        <dbReference type="ARBA" id="ARBA00001946"/>
    </source>
</evidence>
<sequence length="289" mass="31786">MEPHGDPLNMPALPSATVVMLRDGGAGLEVFLLKRHGLSDVLGGAYVFPGGKLDREDVELVDRLDTAPQQLHDALGEPGLQAEEASGLFVAAMREAFEETGVLFADVDAARAETAWRSLREGFHFADVVENLDLRLLASCIAPWSRWITPVVGGVVRKRFDTRFFVAAVPEGQQPRHDNHEATESTWLSPRVALQQYWDGEIQLAPPQIMSLAQLARHADVASVLAGARSRKPPTIQPEPIETGDGVRVICYPGDERHSVRERALLGPTRLAWRNKRFEPDGGFDALFS</sequence>
<keyword evidence="5" id="KW-0460">Magnesium</keyword>
<evidence type="ECO:0000259" key="7">
    <source>
        <dbReference type="PROSITE" id="PS51462"/>
    </source>
</evidence>
<dbReference type="CDD" id="cd18870">
    <property type="entry name" value="NUDIX_AcylCoAdiphos_Nudt19"/>
    <property type="match status" value="1"/>
</dbReference>
<dbReference type="Proteomes" id="UP000596827">
    <property type="component" value="Unassembled WGS sequence"/>
</dbReference>
<dbReference type="PANTHER" id="PTHR12318">
    <property type="entry name" value="TESTOSTERONE-REGULATED PROTEIN RP2"/>
    <property type="match status" value="1"/>
</dbReference>
<comment type="cofactor">
    <cofactor evidence="2">
        <name>Mg(2+)</name>
        <dbReference type="ChEBI" id="CHEBI:18420"/>
    </cofactor>
</comment>
<dbReference type="InterPro" id="IPR015797">
    <property type="entry name" value="NUDIX_hydrolase-like_dom_sf"/>
</dbReference>
<gene>
    <name evidence="8" type="ORF">H8R02_23200</name>
</gene>
<reference evidence="8" key="1">
    <citation type="submission" date="2020-08" db="EMBL/GenBank/DDBJ databases">
        <title>Ramlibacter sp. GTP1 16S ribosomal RNA gene genome sequencing and assembly.</title>
        <authorList>
            <person name="Kang M."/>
        </authorList>
    </citation>
    <scope>NUCLEOTIDE SEQUENCE</scope>
    <source>
        <strain evidence="8">GTP1</strain>
    </source>
</reference>
<keyword evidence="4" id="KW-0378">Hydrolase</keyword>